<dbReference type="AlphaFoldDB" id="A0A1Q5PW04"/>
<dbReference type="Pfam" id="PF12706">
    <property type="entry name" value="Lactamase_B_2"/>
    <property type="match status" value="1"/>
</dbReference>
<proteinExistence type="predicted"/>
<keyword evidence="3" id="KW-1185">Reference proteome</keyword>
<comment type="caution">
    <text evidence="2">The sequence shown here is derived from an EMBL/GenBank/DDBJ whole genome shotgun (WGS) entry which is preliminary data.</text>
</comment>
<dbReference type="CDD" id="cd07716">
    <property type="entry name" value="RNaseZ_short-form-like_MBL-fold"/>
    <property type="match status" value="1"/>
</dbReference>
<dbReference type="PANTHER" id="PTHR46018:SF4">
    <property type="entry name" value="METALLO-HYDROLASE YHFI-RELATED"/>
    <property type="match status" value="1"/>
</dbReference>
<feature type="domain" description="Metallo-beta-lactamase" evidence="1">
    <location>
        <begin position="57"/>
        <end position="232"/>
    </location>
</feature>
<organism evidence="2 3">
    <name type="scientific">Buchananella hordeovulneris</name>
    <dbReference type="NCBI Taxonomy" id="52770"/>
    <lineage>
        <taxon>Bacteria</taxon>
        <taxon>Bacillati</taxon>
        <taxon>Actinomycetota</taxon>
        <taxon>Actinomycetes</taxon>
        <taxon>Actinomycetales</taxon>
        <taxon>Actinomycetaceae</taxon>
        <taxon>Buchananella</taxon>
    </lineage>
</organism>
<dbReference type="PANTHER" id="PTHR46018">
    <property type="entry name" value="ZINC PHOSPHODIESTERASE ELAC PROTEIN 1"/>
    <property type="match status" value="1"/>
</dbReference>
<dbReference type="EMBL" id="MQVS01000005">
    <property type="protein sequence ID" value="OKL51686.1"/>
    <property type="molecule type" value="Genomic_DNA"/>
</dbReference>
<dbReference type="STRING" id="52770.BSZ40_05905"/>
<dbReference type="OrthoDB" id="9800940at2"/>
<dbReference type="Proteomes" id="UP000185612">
    <property type="component" value="Unassembled WGS sequence"/>
</dbReference>
<accession>A0A1Q5PW04</accession>
<dbReference type="InterPro" id="IPR036866">
    <property type="entry name" value="RibonucZ/Hydroxyglut_hydro"/>
</dbReference>
<evidence type="ECO:0000313" key="2">
    <source>
        <dbReference type="EMBL" id="OKL51686.1"/>
    </source>
</evidence>
<evidence type="ECO:0000259" key="1">
    <source>
        <dbReference type="Pfam" id="PF12706"/>
    </source>
</evidence>
<evidence type="ECO:0000313" key="3">
    <source>
        <dbReference type="Proteomes" id="UP000185612"/>
    </source>
</evidence>
<dbReference type="Gene3D" id="3.60.15.10">
    <property type="entry name" value="Ribonuclease Z/Hydroxyacylglutathione hydrolase-like"/>
    <property type="match status" value="1"/>
</dbReference>
<dbReference type="RefSeq" id="WP_073824238.1">
    <property type="nucleotide sequence ID" value="NZ_MQVS01000005.1"/>
</dbReference>
<reference evidence="3" key="1">
    <citation type="submission" date="2016-12" db="EMBL/GenBank/DDBJ databases">
        <authorList>
            <person name="Meng X."/>
        </authorList>
    </citation>
    <scope>NUCLEOTIDE SEQUENCE [LARGE SCALE GENOMIC DNA]</scope>
    <source>
        <strain evidence="3">DSM 20732</strain>
    </source>
</reference>
<dbReference type="SUPFAM" id="SSF56281">
    <property type="entry name" value="Metallo-hydrolase/oxidoreductase"/>
    <property type="match status" value="1"/>
</dbReference>
<name>A0A1Q5PW04_9ACTO</name>
<sequence>MRLTIVGSSGSMSGPDNPASCYLLQAPGPAEGGSRRIFSLVLDMGPGSNGALMKYLHPSAIDFIGLSHCHADHMVDIIGQQVFRKWHPDGHLPRTMLYGPSNLTPRMLGVSGDAGIVDYSEEFILGEWRPGVPVQVGPFVITAFPAWHPVEAYAIRVEGPSALHDGTAIFTYSGDTDRCDTVVEAAYNADLFLCEAAFLEGQAVDRGVHLTGVSAGQLATDARAKALVLTHIQPWTNRELPAAEARTSYSGPLALARPGDVYEF</sequence>
<dbReference type="GO" id="GO:0042781">
    <property type="term" value="F:3'-tRNA processing endoribonuclease activity"/>
    <property type="evidence" value="ECO:0007669"/>
    <property type="project" value="TreeGrafter"/>
</dbReference>
<protein>
    <recommendedName>
        <fullName evidence="1">Metallo-beta-lactamase domain-containing protein</fullName>
    </recommendedName>
</protein>
<dbReference type="InterPro" id="IPR001279">
    <property type="entry name" value="Metallo-B-lactamas"/>
</dbReference>
<gene>
    <name evidence="2" type="ORF">BSZ40_05905</name>
</gene>